<evidence type="ECO:0000256" key="4">
    <source>
        <dbReference type="ARBA" id="ARBA00022801"/>
    </source>
</evidence>
<keyword evidence="8" id="KW-1185">Reference proteome</keyword>
<dbReference type="PANTHER" id="PTHR33317:SF4">
    <property type="entry name" value="POLYNUCLEOTIDYL TRANSFERASE, RIBONUCLEASE H-LIKE SUPERFAMILY PROTEIN"/>
    <property type="match status" value="1"/>
</dbReference>
<keyword evidence="1 5" id="KW-0963">Cytoplasm</keyword>
<feature type="domain" description="YqgF/RNase H-like" evidence="6">
    <location>
        <begin position="2"/>
        <end position="100"/>
    </location>
</feature>
<evidence type="ECO:0000256" key="1">
    <source>
        <dbReference type="ARBA" id="ARBA00022490"/>
    </source>
</evidence>
<dbReference type="NCBIfam" id="TIGR00250">
    <property type="entry name" value="RNAse_H_YqgF"/>
    <property type="match status" value="1"/>
</dbReference>
<comment type="similarity">
    <text evidence="5">Belongs to the YqgF HJR family.</text>
</comment>
<dbReference type="OrthoDB" id="9796140at2"/>
<dbReference type="EMBL" id="QWGE01000003">
    <property type="protein sequence ID" value="RIJ37804.1"/>
    <property type="molecule type" value="Genomic_DNA"/>
</dbReference>
<dbReference type="Gene3D" id="3.30.420.140">
    <property type="entry name" value="YqgF/RNase H-like domain"/>
    <property type="match status" value="1"/>
</dbReference>
<comment type="function">
    <text evidence="5">Could be a nuclease involved in processing of the 5'-end of pre-16S rRNA.</text>
</comment>
<dbReference type="InterPro" id="IPR005227">
    <property type="entry name" value="YqgF"/>
</dbReference>
<keyword evidence="3 5" id="KW-0540">Nuclease</keyword>
<dbReference type="AlphaFoldDB" id="A0A399S4X7"/>
<dbReference type="Proteomes" id="UP000266005">
    <property type="component" value="Unassembled WGS sequence"/>
</dbReference>
<dbReference type="GO" id="GO:0016788">
    <property type="term" value="F:hydrolase activity, acting on ester bonds"/>
    <property type="evidence" value="ECO:0007669"/>
    <property type="project" value="UniProtKB-UniRule"/>
</dbReference>
<dbReference type="RefSeq" id="WP_119432460.1">
    <property type="nucleotide sequence ID" value="NZ_QWGE01000003.1"/>
</dbReference>
<dbReference type="HAMAP" id="MF_00651">
    <property type="entry name" value="Nuclease_YqgF"/>
    <property type="match status" value="1"/>
</dbReference>
<evidence type="ECO:0000256" key="3">
    <source>
        <dbReference type="ARBA" id="ARBA00022722"/>
    </source>
</evidence>
<evidence type="ECO:0000256" key="5">
    <source>
        <dbReference type="HAMAP-Rule" id="MF_00651"/>
    </source>
</evidence>
<dbReference type="SUPFAM" id="SSF53098">
    <property type="entry name" value="Ribonuclease H-like"/>
    <property type="match status" value="1"/>
</dbReference>
<dbReference type="GO" id="GO:0000967">
    <property type="term" value="P:rRNA 5'-end processing"/>
    <property type="evidence" value="ECO:0007669"/>
    <property type="project" value="UniProtKB-UniRule"/>
</dbReference>
<gene>
    <name evidence="7" type="primary">ruvX</name>
    <name evidence="7" type="ORF">D1627_11980</name>
</gene>
<dbReference type="EC" id="3.1.-.-" evidence="5"/>
<dbReference type="GO" id="GO:0005829">
    <property type="term" value="C:cytosol"/>
    <property type="evidence" value="ECO:0007669"/>
    <property type="project" value="TreeGrafter"/>
</dbReference>
<dbReference type="SMART" id="SM00732">
    <property type="entry name" value="YqgFc"/>
    <property type="match status" value="1"/>
</dbReference>
<evidence type="ECO:0000313" key="8">
    <source>
        <dbReference type="Proteomes" id="UP000266005"/>
    </source>
</evidence>
<evidence type="ECO:0000259" key="6">
    <source>
        <dbReference type="SMART" id="SM00732"/>
    </source>
</evidence>
<dbReference type="PANTHER" id="PTHR33317">
    <property type="entry name" value="POLYNUCLEOTIDYL TRANSFERASE, RIBONUCLEASE H-LIKE SUPERFAMILY PROTEIN"/>
    <property type="match status" value="1"/>
</dbReference>
<comment type="subcellular location">
    <subcellularLocation>
        <location evidence="5">Cytoplasm</location>
    </subcellularLocation>
</comment>
<name>A0A399S4X7_9BACT</name>
<sequence>MGRILAIDYGTKRVGLAVTDPLQIIANPLETVHAKDVLAYLKAYMQREPVDAMVLGMPKRLTGEPTDATQHVVGFHRKLEKEFPGIPVHLADERFTSKMAQQAMLAGGMKKKDRQDKGTVDRLSATIILQSYLESRSI</sequence>
<dbReference type="InterPro" id="IPR012337">
    <property type="entry name" value="RNaseH-like_sf"/>
</dbReference>
<dbReference type="CDD" id="cd16964">
    <property type="entry name" value="YqgF"/>
    <property type="match status" value="1"/>
</dbReference>
<dbReference type="InterPro" id="IPR006641">
    <property type="entry name" value="YqgF/RNaseH-like_dom"/>
</dbReference>
<evidence type="ECO:0000313" key="7">
    <source>
        <dbReference type="EMBL" id="RIJ37804.1"/>
    </source>
</evidence>
<organism evidence="7 8">
    <name type="scientific">Pontibacter oryzae</name>
    <dbReference type="NCBI Taxonomy" id="2304593"/>
    <lineage>
        <taxon>Bacteria</taxon>
        <taxon>Pseudomonadati</taxon>
        <taxon>Bacteroidota</taxon>
        <taxon>Cytophagia</taxon>
        <taxon>Cytophagales</taxon>
        <taxon>Hymenobacteraceae</taxon>
        <taxon>Pontibacter</taxon>
    </lineage>
</organism>
<comment type="caution">
    <text evidence="7">The sequence shown here is derived from an EMBL/GenBank/DDBJ whole genome shotgun (WGS) entry which is preliminary data.</text>
</comment>
<dbReference type="InterPro" id="IPR037027">
    <property type="entry name" value="YqgF/RNaseH-like_dom_sf"/>
</dbReference>
<keyword evidence="2 5" id="KW-0690">Ribosome biogenesis</keyword>
<dbReference type="GO" id="GO:0004518">
    <property type="term" value="F:nuclease activity"/>
    <property type="evidence" value="ECO:0007669"/>
    <property type="project" value="UniProtKB-KW"/>
</dbReference>
<dbReference type="Pfam" id="PF03652">
    <property type="entry name" value="RuvX"/>
    <property type="match status" value="1"/>
</dbReference>
<accession>A0A399S4X7</accession>
<proteinExistence type="inferred from homology"/>
<keyword evidence="4 5" id="KW-0378">Hydrolase</keyword>
<protein>
    <recommendedName>
        <fullName evidence="5">Putative pre-16S rRNA nuclease</fullName>
        <ecNumber evidence="5">3.1.-.-</ecNumber>
    </recommendedName>
</protein>
<evidence type="ECO:0000256" key="2">
    <source>
        <dbReference type="ARBA" id="ARBA00022517"/>
    </source>
</evidence>
<reference evidence="8" key="1">
    <citation type="submission" date="2018-08" db="EMBL/GenBank/DDBJ databases">
        <title>Mucilaginibacter sp. MYSH2.</title>
        <authorList>
            <person name="Seo T."/>
        </authorList>
    </citation>
    <scope>NUCLEOTIDE SEQUENCE [LARGE SCALE GENOMIC DNA]</scope>
    <source>
        <strain evidence="8">KIRAN</strain>
    </source>
</reference>